<dbReference type="Proteomes" id="UP000176846">
    <property type="component" value="Unassembled WGS sequence"/>
</dbReference>
<dbReference type="EMBL" id="MGEK01000008">
    <property type="protein sequence ID" value="OGL82780.1"/>
    <property type="molecule type" value="Genomic_DNA"/>
</dbReference>
<name>A0A1F7UWW1_9BACT</name>
<feature type="transmembrane region" description="Helical" evidence="1">
    <location>
        <begin position="21"/>
        <end position="44"/>
    </location>
</feature>
<evidence type="ECO:0000313" key="2">
    <source>
        <dbReference type="EMBL" id="OGL82780.1"/>
    </source>
</evidence>
<organism evidence="2 3">
    <name type="scientific">Candidatus Uhrbacteria bacterium RIFCSPLOWO2_01_FULL_47_25</name>
    <dbReference type="NCBI Taxonomy" id="1802402"/>
    <lineage>
        <taxon>Bacteria</taxon>
        <taxon>Candidatus Uhriibacteriota</taxon>
    </lineage>
</organism>
<keyword evidence="1" id="KW-1133">Transmembrane helix</keyword>
<keyword evidence="1" id="KW-0812">Transmembrane</keyword>
<proteinExistence type="predicted"/>
<reference evidence="2 3" key="1">
    <citation type="journal article" date="2016" name="Nat. Commun.">
        <title>Thousands of microbial genomes shed light on interconnected biogeochemical processes in an aquifer system.</title>
        <authorList>
            <person name="Anantharaman K."/>
            <person name="Brown C.T."/>
            <person name="Hug L.A."/>
            <person name="Sharon I."/>
            <person name="Castelle C.J."/>
            <person name="Probst A.J."/>
            <person name="Thomas B.C."/>
            <person name="Singh A."/>
            <person name="Wilkins M.J."/>
            <person name="Karaoz U."/>
            <person name="Brodie E.L."/>
            <person name="Williams K.H."/>
            <person name="Hubbard S.S."/>
            <person name="Banfield J.F."/>
        </authorList>
    </citation>
    <scope>NUCLEOTIDE SEQUENCE [LARGE SCALE GENOMIC DNA]</scope>
</reference>
<evidence type="ECO:0000256" key="1">
    <source>
        <dbReference type="SAM" id="Phobius"/>
    </source>
</evidence>
<feature type="transmembrane region" description="Helical" evidence="1">
    <location>
        <begin position="64"/>
        <end position="89"/>
    </location>
</feature>
<gene>
    <name evidence="2" type="ORF">A2936_05600</name>
</gene>
<evidence type="ECO:0000313" key="3">
    <source>
        <dbReference type="Proteomes" id="UP000176846"/>
    </source>
</evidence>
<keyword evidence="1" id="KW-0472">Membrane</keyword>
<accession>A0A1F7UWW1</accession>
<dbReference type="AlphaFoldDB" id="A0A1F7UWW1"/>
<comment type="caution">
    <text evidence="2">The sequence shown here is derived from an EMBL/GenBank/DDBJ whole genome shotgun (WGS) entry which is preliminary data.</text>
</comment>
<sequence length="105" mass="11313">MPAKTYHITRLAPFVLARTNALIVGTLGVLNAILQIILGTYPYLSGGKTAVSYLKFLGAAGLEGFFTIITSLIVGWVIGLVVSVVYNWWVKFVGGIKIDLDDLGQ</sequence>
<protein>
    <submittedName>
        <fullName evidence="2">Uncharacterized protein</fullName>
    </submittedName>
</protein>